<reference evidence="6 7" key="1">
    <citation type="journal article" date="2017" name="Plant Biotechnol. J.">
        <title>A comprehensive draft genome sequence for lupin (Lupinus angustifolius), an emerging health food: insights into plant-microbe interactions and legume evolution.</title>
        <authorList>
            <person name="Hane J.K."/>
            <person name="Ming Y."/>
            <person name="Kamphuis L.G."/>
            <person name="Nelson M.N."/>
            <person name="Garg G."/>
            <person name="Atkins C.A."/>
            <person name="Bayer P.E."/>
            <person name="Bravo A."/>
            <person name="Bringans S."/>
            <person name="Cannon S."/>
            <person name="Edwards D."/>
            <person name="Foley R."/>
            <person name="Gao L.L."/>
            <person name="Harrison M.J."/>
            <person name="Huang W."/>
            <person name="Hurgobin B."/>
            <person name="Li S."/>
            <person name="Liu C.W."/>
            <person name="McGrath A."/>
            <person name="Morahan G."/>
            <person name="Murray J."/>
            <person name="Weller J."/>
            <person name="Jian J."/>
            <person name="Singh K.B."/>
        </authorList>
    </citation>
    <scope>NUCLEOTIDE SEQUENCE [LARGE SCALE GENOMIC DNA]</scope>
    <source>
        <strain evidence="7">cv. Tanjil</strain>
        <tissue evidence="6">Whole plant</tissue>
    </source>
</reference>
<dbReference type="NCBIfam" id="TIGR01627">
    <property type="entry name" value="A_thal_3515"/>
    <property type="match status" value="1"/>
</dbReference>
<dbReference type="STRING" id="3871.A0A1J7GR01"/>
<evidence type="ECO:0000256" key="1">
    <source>
        <dbReference type="ARBA" id="ARBA00004194"/>
    </source>
</evidence>
<dbReference type="EMBL" id="CM007370">
    <property type="protein sequence ID" value="OIW02967.1"/>
    <property type="molecule type" value="Genomic_DNA"/>
</dbReference>
<proteinExistence type="predicted"/>
<evidence type="ECO:0000256" key="4">
    <source>
        <dbReference type="ARBA" id="ARBA00023136"/>
    </source>
</evidence>
<gene>
    <name evidence="6" type="ORF">TanjilG_13604</name>
</gene>
<sequence>MQQWILKSSLFQPSQNRKDSKKKYFYNPYFTNPRIFLTLIATAIVITILIFFSHRALVDNRHLCSTTTTEPFTENDAIIAKELDTTASPLVAILHYATAQVVPQQSIGEIRRPFDTLQYLAPCNFLVFGIGHDSLMWDSFNPRGITLFLEEDSKWALTTLQRFPILRAHTVRYSTRVSEAETLFTSYKKDCWTGATADSHILKGNTRCPLALSNLPDEVYDRDWDVIMIDAPKGYFEAAPGRMAVIYSVAVMARGRKRSGVTHVFLHDVDRKIEQQFAKEFLCMKYKVGGIRKLWHFVIPPVFNVSDTTSGFC</sequence>
<dbReference type="GO" id="GO:0000139">
    <property type="term" value="C:Golgi membrane"/>
    <property type="evidence" value="ECO:0007669"/>
    <property type="project" value="UniProtKB-SubCell"/>
</dbReference>
<dbReference type="AlphaFoldDB" id="A0A1J7GR01"/>
<evidence type="ECO:0000256" key="2">
    <source>
        <dbReference type="ARBA" id="ARBA00022692"/>
    </source>
</evidence>
<accession>A0A1J7GR01</accession>
<dbReference type="PANTHER" id="PTHR31444">
    <property type="entry name" value="OS11G0490100 PROTEIN"/>
    <property type="match status" value="1"/>
</dbReference>
<dbReference type="Proteomes" id="UP000188354">
    <property type="component" value="Chromosome LG10"/>
</dbReference>
<evidence type="ECO:0000256" key="5">
    <source>
        <dbReference type="SAM" id="Phobius"/>
    </source>
</evidence>
<dbReference type="Pfam" id="PF21729">
    <property type="entry name" value="IRX15_IRX15L_GXM"/>
    <property type="match status" value="1"/>
</dbReference>
<comment type="subcellular location">
    <subcellularLocation>
        <location evidence="1">Golgi apparatus membrane</location>
        <topology evidence="1">Single-pass membrane protein</topology>
    </subcellularLocation>
</comment>
<organism evidence="6 7">
    <name type="scientific">Lupinus angustifolius</name>
    <name type="common">Narrow-leaved blue lupine</name>
    <dbReference type="NCBI Taxonomy" id="3871"/>
    <lineage>
        <taxon>Eukaryota</taxon>
        <taxon>Viridiplantae</taxon>
        <taxon>Streptophyta</taxon>
        <taxon>Embryophyta</taxon>
        <taxon>Tracheophyta</taxon>
        <taxon>Spermatophyta</taxon>
        <taxon>Magnoliopsida</taxon>
        <taxon>eudicotyledons</taxon>
        <taxon>Gunneridae</taxon>
        <taxon>Pentapetalae</taxon>
        <taxon>rosids</taxon>
        <taxon>fabids</taxon>
        <taxon>Fabales</taxon>
        <taxon>Fabaceae</taxon>
        <taxon>Papilionoideae</taxon>
        <taxon>50 kb inversion clade</taxon>
        <taxon>genistoids sensu lato</taxon>
        <taxon>core genistoids</taxon>
        <taxon>Genisteae</taxon>
        <taxon>Lupinus</taxon>
    </lineage>
</organism>
<keyword evidence="2 5" id="KW-0812">Transmembrane</keyword>
<protein>
    <submittedName>
        <fullName evidence="6">Uncharacterized protein</fullName>
    </submittedName>
</protein>
<keyword evidence="4 5" id="KW-0472">Membrane</keyword>
<evidence type="ECO:0000256" key="3">
    <source>
        <dbReference type="ARBA" id="ARBA00022989"/>
    </source>
</evidence>
<dbReference type="GO" id="GO:0045492">
    <property type="term" value="P:xylan biosynthetic process"/>
    <property type="evidence" value="ECO:0007669"/>
    <property type="project" value="InterPro"/>
</dbReference>
<evidence type="ECO:0000313" key="6">
    <source>
        <dbReference type="EMBL" id="OIW02967.1"/>
    </source>
</evidence>
<dbReference type="OrthoDB" id="1896682at2759"/>
<keyword evidence="7" id="KW-1185">Reference proteome</keyword>
<evidence type="ECO:0000313" key="7">
    <source>
        <dbReference type="Proteomes" id="UP000188354"/>
    </source>
</evidence>
<name>A0A1J7GR01_LUPAN</name>
<dbReference type="Gramene" id="OIW02967">
    <property type="protein sequence ID" value="OIW02967"/>
    <property type="gene ID" value="TanjilG_13604"/>
</dbReference>
<dbReference type="OMA" id="GGIRKLW"/>
<keyword evidence="3 5" id="KW-1133">Transmembrane helix</keyword>
<dbReference type="InterPro" id="IPR006514">
    <property type="entry name" value="IRX15/GXM/AGM"/>
</dbReference>
<dbReference type="KEGG" id="lang:109358637"/>
<feature type="transmembrane region" description="Helical" evidence="5">
    <location>
        <begin position="35"/>
        <end position="52"/>
    </location>
</feature>